<keyword evidence="2" id="KW-1185">Reference proteome</keyword>
<dbReference type="EMBL" id="PQFF01000007">
    <property type="protein sequence ID" value="RHZ90043.1"/>
    <property type="molecule type" value="Genomic_DNA"/>
</dbReference>
<evidence type="ECO:0000313" key="2">
    <source>
        <dbReference type="Proteomes" id="UP000266861"/>
    </source>
</evidence>
<dbReference type="AlphaFoldDB" id="A0A397JYW9"/>
<name>A0A397JYW9_9GLOM</name>
<sequence length="150" mass="18075">MKKRTKKRPTYTELLTDDKEFEQEAMLFFEPSEISKIQEIDVEMTERTNKILNGIREYVKENKKDYQRSLEEIEKFSKQDVGNQVNTKLLSRTFFKLLEESVFGEVTSSKYQNNLYKTFWNIYRDTTYVKNDIDYNINQQDIELLSHEAK</sequence>
<proteinExistence type="predicted"/>
<evidence type="ECO:0000313" key="1">
    <source>
        <dbReference type="EMBL" id="RHZ90043.1"/>
    </source>
</evidence>
<reference evidence="1 2" key="1">
    <citation type="submission" date="2018-08" db="EMBL/GenBank/DDBJ databases">
        <title>Genome and evolution of the arbuscular mycorrhizal fungus Diversispora epigaea (formerly Glomus versiforme) and its bacterial endosymbionts.</title>
        <authorList>
            <person name="Sun X."/>
            <person name="Fei Z."/>
            <person name="Harrison M."/>
        </authorList>
    </citation>
    <scope>NUCLEOTIDE SEQUENCE [LARGE SCALE GENOMIC DNA]</scope>
    <source>
        <strain evidence="1 2">IT104</strain>
    </source>
</reference>
<accession>A0A397JYW9</accession>
<organism evidence="1 2">
    <name type="scientific">Diversispora epigaea</name>
    <dbReference type="NCBI Taxonomy" id="1348612"/>
    <lineage>
        <taxon>Eukaryota</taxon>
        <taxon>Fungi</taxon>
        <taxon>Fungi incertae sedis</taxon>
        <taxon>Mucoromycota</taxon>
        <taxon>Glomeromycotina</taxon>
        <taxon>Glomeromycetes</taxon>
        <taxon>Diversisporales</taxon>
        <taxon>Diversisporaceae</taxon>
        <taxon>Diversispora</taxon>
    </lineage>
</organism>
<comment type="caution">
    <text evidence="1">The sequence shown here is derived from an EMBL/GenBank/DDBJ whole genome shotgun (WGS) entry which is preliminary data.</text>
</comment>
<dbReference type="Proteomes" id="UP000266861">
    <property type="component" value="Unassembled WGS sequence"/>
</dbReference>
<gene>
    <name evidence="1" type="ORF">Glove_9g62</name>
</gene>
<protein>
    <submittedName>
        <fullName evidence="1">Uncharacterized protein</fullName>
    </submittedName>
</protein>